<dbReference type="RefSeq" id="XP_003148420.2">
    <property type="nucleotide sequence ID" value="XM_003148372.2"/>
</dbReference>
<sequence>MYLKHFRNNSIECDPPAPSVISDFVNYSTSVQLTSATNPRQFNNKITTRVKKEQTPPLIDFSLDDNKMLCVQENPVTINSKKAGSKKDWDDDAWELLNQ</sequence>
<dbReference type="EMBL" id="JH712802">
    <property type="protein sequence ID" value="EFO15649.2"/>
    <property type="molecule type" value="Genomic_DNA"/>
</dbReference>
<evidence type="ECO:0000313" key="1">
    <source>
        <dbReference type="EMBL" id="EFO15649.2"/>
    </source>
</evidence>
<protein>
    <submittedName>
        <fullName evidence="1">Uncharacterized protein</fullName>
    </submittedName>
</protein>
<name>A0A1S0TKG0_LOALO</name>
<dbReference type="KEGG" id="loa:LOAG_12860"/>
<proteinExistence type="predicted"/>
<reference evidence="1" key="1">
    <citation type="submission" date="2012-04" db="EMBL/GenBank/DDBJ databases">
        <title>The Genome Sequence of Loa loa.</title>
        <authorList>
            <consortium name="The Broad Institute Genome Sequencing Platform"/>
            <consortium name="Broad Institute Genome Sequencing Center for Infectious Disease"/>
            <person name="Nutman T.B."/>
            <person name="Fink D.L."/>
            <person name="Russ C."/>
            <person name="Young S."/>
            <person name="Zeng Q."/>
            <person name="Gargeya S."/>
            <person name="Alvarado L."/>
            <person name="Berlin A."/>
            <person name="Chapman S.B."/>
            <person name="Chen Z."/>
            <person name="Freedman E."/>
            <person name="Gellesch M."/>
            <person name="Goldberg J."/>
            <person name="Griggs A."/>
            <person name="Gujja S."/>
            <person name="Heilman E.R."/>
            <person name="Heiman D."/>
            <person name="Howarth C."/>
            <person name="Mehta T."/>
            <person name="Neiman D."/>
            <person name="Pearson M."/>
            <person name="Roberts A."/>
            <person name="Saif S."/>
            <person name="Shea T."/>
            <person name="Shenoy N."/>
            <person name="Sisk P."/>
            <person name="Stolte C."/>
            <person name="Sykes S."/>
            <person name="White J."/>
            <person name="Yandava C."/>
            <person name="Haas B."/>
            <person name="Henn M.R."/>
            <person name="Nusbaum C."/>
            <person name="Birren B."/>
        </authorList>
    </citation>
    <scope>NUCLEOTIDE SEQUENCE [LARGE SCALE GENOMIC DNA]</scope>
</reference>
<dbReference type="CTD" id="9950326"/>
<gene>
    <name evidence="1" type="ORF">LOAG_12860</name>
</gene>
<dbReference type="AlphaFoldDB" id="A0A1S0TKG0"/>
<organism evidence="1">
    <name type="scientific">Loa loa</name>
    <name type="common">Eye worm</name>
    <name type="synonym">Filaria loa</name>
    <dbReference type="NCBI Taxonomy" id="7209"/>
    <lineage>
        <taxon>Eukaryota</taxon>
        <taxon>Metazoa</taxon>
        <taxon>Ecdysozoa</taxon>
        <taxon>Nematoda</taxon>
        <taxon>Chromadorea</taxon>
        <taxon>Rhabditida</taxon>
        <taxon>Spirurina</taxon>
        <taxon>Spiruromorpha</taxon>
        <taxon>Filarioidea</taxon>
        <taxon>Onchocercidae</taxon>
        <taxon>Loa</taxon>
    </lineage>
</organism>
<accession>A0A1S0TKG0</accession>
<dbReference type="InParanoid" id="A0A1S0TKG0"/>
<dbReference type="GeneID" id="9950326"/>